<keyword evidence="2" id="KW-1185">Reference proteome</keyword>
<dbReference type="EMBL" id="CP155571">
    <property type="protein sequence ID" value="XFO74657.1"/>
    <property type="molecule type" value="Genomic_DNA"/>
</dbReference>
<gene>
    <name evidence="1" type="ORF">SPACI_047670</name>
</gene>
<dbReference type="Proteomes" id="UP000216052">
    <property type="component" value="Chromosome"/>
</dbReference>
<evidence type="ECO:0000313" key="1">
    <source>
        <dbReference type="EMBL" id="XFO74657.1"/>
    </source>
</evidence>
<protein>
    <submittedName>
        <fullName evidence="1">Uncharacterized protein</fullName>
    </submittedName>
</protein>
<evidence type="ECO:0000313" key="2">
    <source>
        <dbReference type="Proteomes" id="UP000216052"/>
    </source>
</evidence>
<name>A0ABZ3J8E6_SPOA4</name>
<proteinExistence type="predicted"/>
<accession>A0ABZ3J8E6</accession>
<reference evidence="1" key="1">
    <citation type="submission" date="2024-05" db="EMBL/GenBank/DDBJ databases">
        <title>Isolation and characterization of Sporomusa carbonis sp. nov., a carboxydotrophic hydrogenogen in the genus of Sporomusa isolated from a charcoal burning pile.</title>
        <authorList>
            <person name="Boeer T."/>
            <person name="Rosenbaum F."/>
            <person name="Eysell L."/>
            <person name="Mueller V."/>
            <person name="Daniel R."/>
            <person name="Poehlein A."/>
        </authorList>
    </citation>
    <scope>NUCLEOTIDE SEQUENCE [LARGE SCALE GENOMIC DNA]</scope>
    <source>
        <strain evidence="1">DSM 3132</strain>
    </source>
</reference>
<organism evidence="1 2">
    <name type="scientific">Sporomusa acidovorans (strain ATCC 49682 / DSM 3132 / Mol)</name>
    <dbReference type="NCBI Taxonomy" id="1123286"/>
    <lineage>
        <taxon>Bacteria</taxon>
        <taxon>Bacillati</taxon>
        <taxon>Bacillota</taxon>
        <taxon>Negativicutes</taxon>
        <taxon>Selenomonadales</taxon>
        <taxon>Sporomusaceae</taxon>
        <taxon>Sporomusa</taxon>
    </lineage>
</organism>
<dbReference type="RefSeq" id="WP_093793248.1">
    <property type="nucleotide sequence ID" value="NZ_CP155571.1"/>
</dbReference>
<sequence>MQCANCGREIDEDHCQQLITEDMQDQPVCSDQFTCYTKIVANLKSKHMPKVIKNAARYAARG</sequence>